<dbReference type="SMART" id="SM00858">
    <property type="entry name" value="SAF"/>
    <property type="match status" value="1"/>
</dbReference>
<gene>
    <name evidence="2" type="ORF">ACFPK8_05295</name>
</gene>
<dbReference type="RefSeq" id="WP_343921919.1">
    <property type="nucleotide sequence ID" value="NZ_BAAAIR010000003.1"/>
</dbReference>
<evidence type="ECO:0000313" key="3">
    <source>
        <dbReference type="Proteomes" id="UP001595937"/>
    </source>
</evidence>
<dbReference type="GeneID" id="303295628"/>
<name>A0ABW0FCL5_9MICO</name>
<dbReference type="Proteomes" id="UP001595937">
    <property type="component" value="Unassembled WGS sequence"/>
</dbReference>
<dbReference type="InterPro" id="IPR013974">
    <property type="entry name" value="SAF"/>
</dbReference>
<keyword evidence="3" id="KW-1185">Reference proteome</keyword>
<organism evidence="2 3">
    <name type="scientific">Brachybacterium tyrofermentans</name>
    <dbReference type="NCBI Taxonomy" id="47848"/>
    <lineage>
        <taxon>Bacteria</taxon>
        <taxon>Bacillati</taxon>
        <taxon>Actinomycetota</taxon>
        <taxon>Actinomycetes</taxon>
        <taxon>Micrococcales</taxon>
        <taxon>Dermabacteraceae</taxon>
        <taxon>Brachybacterium</taxon>
    </lineage>
</organism>
<reference evidence="3" key="1">
    <citation type="journal article" date="2019" name="Int. J. Syst. Evol. Microbiol.">
        <title>The Global Catalogue of Microorganisms (GCM) 10K type strain sequencing project: providing services to taxonomists for standard genome sequencing and annotation.</title>
        <authorList>
            <consortium name="The Broad Institute Genomics Platform"/>
            <consortium name="The Broad Institute Genome Sequencing Center for Infectious Disease"/>
            <person name="Wu L."/>
            <person name="Ma J."/>
        </authorList>
    </citation>
    <scope>NUCLEOTIDE SEQUENCE [LARGE SCALE GENOMIC DNA]</scope>
    <source>
        <strain evidence="3">CGMCC 1.16455</strain>
    </source>
</reference>
<dbReference type="CDD" id="cd11614">
    <property type="entry name" value="SAF_CpaB_FlgA_like"/>
    <property type="match status" value="1"/>
</dbReference>
<proteinExistence type="predicted"/>
<feature type="domain" description="SAF" evidence="1">
    <location>
        <begin position="47"/>
        <end position="109"/>
    </location>
</feature>
<dbReference type="Pfam" id="PF08666">
    <property type="entry name" value="SAF"/>
    <property type="match status" value="1"/>
</dbReference>
<evidence type="ECO:0000259" key="1">
    <source>
        <dbReference type="SMART" id="SM00858"/>
    </source>
</evidence>
<accession>A0ABW0FCL5</accession>
<protein>
    <submittedName>
        <fullName evidence="2">SAF domain-containing protein</fullName>
    </submittedName>
</protein>
<comment type="caution">
    <text evidence="2">The sequence shown here is derived from an EMBL/GenBank/DDBJ whole genome shotgun (WGS) entry which is preliminary data.</text>
</comment>
<dbReference type="EMBL" id="JBHSLN010000016">
    <property type="protein sequence ID" value="MFC5296918.1"/>
    <property type="molecule type" value="Genomic_DNA"/>
</dbReference>
<evidence type="ECO:0000313" key="2">
    <source>
        <dbReference type="EMBL" id="MFC5296918.1"/>
    </source>
</evidence>
<sequence>MLTWIRAQLPPLRRSVRRRRRTLAVLVAALLIAALAPALLPPSVRGSTVVVTAVDLPAGTELSEHQLREVRIAADLVPTGAPTSPEDVVGRETALPLPAGAPVLPGALTGGGPTELPDGFVLMAVPVPAVLIPRLEPGAEIEILSSGPGTASPERIAARVVELPSAQPAGSSIVPPGGSVSTDVLVAVERTRSGDLAHSLHEGWMSISLIG</sequence>